<evidence type="ECO:0000256" key="3">
    <source>
        <dbReference type="ARBA" id="ARBA00022723"/>
    </source>
</evidence>
<reference evidence="9" key="1">
    <citation type="journal article" date="2020" name="Stud. Mycol.">
        <title>101 Dothideomycetes genomes: A test case for predicting lifestyles and emergence of pathogens.</title>
        <authorList>
            <person name="Haridas S."/>
            <person name="Albert R."/>
            <person name="Binder M."/>
            <person name="Bloem J."/>
            <person name="LaButti K."/>
            <person name="Salamov A."/>
            <person name="Andreopoulos B."/>
            <person name="Baker S."/>
            <person name="Barry K."/>
            <person name="Bills G."/>
            <person name="Bluhm B."/>
            <person name="Cannon C."/>
            <person name="Castanera R."/>
            <person name="Culley D."/>
            <person name="Daum C."/>
            <person name="Ezra D."/>
            <person name="Gonzalez J."/>
            <person name="Henrissat B."/>
            <person name="Kuo A."/>
            <person name="Liang C."/>
            <person name="Lipzen A."/>
            <person name="Lutzoni F."/>
            <person name="Magnuson J."/>
            <person name="Mondo S."/>
            <person name="Nolan M."/>
            <person name="Ohm R."/>
            <person name="Pangilinan J."/>
            <person name="Park H.-J."/>
            <person name="Ramirez L."/>
            <person name="Alfaro M."/>
            <person name="Sun H."/>
            <person name="Tritt A."/>
            <person name="Yoshinaga Y."/>
            <person name="Zwiers L.-H."/>
            <person name="Turgeon B."/>
            <person name="Goodwin S."/>
            <person name="Spatafora J."/>
            <person name="Crous P."/>
            <person name="Grigoriev I."/>
        </authorList>
    </citation>
    <scope>NUCLEOTIDE SEQUENCE [LARGE SCALE GENOMIC DNA]</scope>
    <source>
        <strain evidence="9">CECT 20119</strain>
    </source>
</reference>
<evidence type="ECO:0000256" key="1">
    <source>
        <dbReference type="ARBA" id="ARBA00001971"/>
    </source>
</evidence>
<organism evidence="8 9">
    <name type="scientific">Elsinoe ampelina</name>
    <dbReference type="NCBI Taxonomy" id="302913"/>
    <lineage>
        <taxon>Eukaryota</taxon>
        <taxon>Fungi</taxon>
        <taxon>Dikarya</taxon>
        <taxon>Ascomycota</taxon>
        <taxon>Pezizomycotina</taxon>
        <taxon>Dothideomycetes</taxon>
        <taxon>Dothideomycetidae</taxon>
        <taxon>Myriangiales</taxon>
        <taxon>Elsinoaceae</taxon>
        <taxon>Elsinoe</taxon>
    </lineage>
</organism>
<feature type="binding site" description="axial binding residue" evidence="6">
    <location>
        <position position="417"/>
    </location>
    <ligand>
        <name>heme</name>
        <dbReference type="ChEBI" id="CHEBI:30413"/>
    </ligand>
    <ligandPart>
        <name>Fe</name>
        <dbReference type="ChEBI" id="CHEBI:18248"/>
    </ligandPart>
</feature>
<dbReference type="CDD" id="cd11059">
    <property type="entry name" value="CYP_fungal"/>
    <property type="match status" value="1"/>
</dbReference>
<dbReference type="GO" id="GO:0004497">
    <property type="term" value="F:monooxygenase activity"/>
    <property type="evidence" value="ECO:0007669"/>
    <property type="project" value="UniProtKB-KW"/>
</dbReference>
<evidence type="ECO:0000313" key="8">
    <source>
        <dbReference type="EMBL" id="KAF2219182.1"/>
    </source>
</evidence>
<evidence type="ECO:0000256" key="6">
    <source>
        <dbReference type="PIRSR" id="PIRSR602401-1"/>
    </source>
</evidence>
<evidence type="ECO:0000313" key="9">
    <source>
        <dbReference type="Proteomes" id="UP000799538"/>
    </source>
</evidence>
<accession>A0A6A6G0D8</accession>
<keyword evidence="6 7" id="KW-0349">Heme</keyword>
<gene>
    <name evidence="8" type="ORF">BDZ85DRAFT_305134</name>
</gene>
<keyword evidence="5 6" id="KW-0408">Iron</keyword>
<keyword evidence="7" id="KW-0503">Monooxygenase</keyword>
<sequence length="474" mass="53789">MAYHSCGSQALQVAFLPGLRRIPGPLLAPWTKLPLKLKVVQGQRSQYVDALVKKYGPFVRIGPREVVTADLAALKYIHRMGTDFHKSPWYYKISQTKGVFSEHDPKRHAERRRLFAPNFTASALLRQEVVVRKNFDLAVSKINRDACLGKADIFKWFTFMSTDIFGELAFGQSFNMLEHEKKNQYVEDLEATMKILGFRAELEPLFQFANLFPIKKLRQVMSLKERLDSYAASAIRIHRDYVAKYGVEKSPLLMASFLDPQKTSQLSEQELIGEASDLILAGADTSAITLTYLVWCLLRPQNRLIRDRIVKEVESISVDADFRLLNGNSFLQNVINEVLRLYGAAPTCQPRIVPPQGSQLGPYFLPGGVTVNTQAYTFHRDPTIFREPEKFDPDRWIDATDTMKEAFHPFGSGARSCLGQNLARLELTLGLFLFFKHCGSAELCPETTDESMEFEDYALIAPKARRCNIFISQG</sequence>
<evidence type="ECO:0000256" key="4">
    <source>
        <dbReference type="ARBA" id="ARBA00023002"/>
    </source>
</evidence>
<dbReference type="PROSITE" id="PS00086">
    <property type="entry name" value="CYTOCHROME_P450"/>
    <property type="match status" value="1"/>
</dbReference>
<comment type="cofactor">
    <cofactor evidence="1 6">
        <name>heme</name>
        <dbReference type="ChEBI" id="CHEBI:30413"/>
    </cofactor>
</comment>
<keyword evidence="9" id="KW-1185">Reference proteome</keyword>
<dbReference type="PRINTS" id="PR00463">
    <property type="entry name" value="EP450I"/>
</dbReference>
<dbReference type="InterPro" id="IPR017972">
    <property type="entry name" value="Cyt_P450_CS"/>
</dbReference>
<dbReference type="GO" id="GO:0020037">
    <property type="term" value="F:heme binding"/>
    <property type="evidence" value="ECO:0007669"/>
    <property type="project" value="InterPro"/>
</dbReference>
<dbReference type="InterPro" id="IPR050121">
    <property type="entry name" value="Cytochrome_P450_monoxygenase"/>
</dbReference>
<keyword evidence="4 7" id="KW-0560">Oxidoreductase</keyword>
<comment type="similarity">
    <text evidence="2 7">Belongs to the cytochrome P450 family.</text>
</comment>
<dbReference type="InterPro" id="IPR001128">
    <property type="entry name" value="Cyt_P450"/>
</dbReference>
<dbReference type="InterPro" id="IPR002401">
    <property type="entry name" value="Cyt_P450_E_grp-I"/>
</dbReference>
<dbReference type="InterPro" id="IPR036396">
    <property type="entry name" value="Cyt_P450_sf"/>
</dbReference>
<dbReference type="PANTHER" id="PTHR24305">
    <property type="entry name" value="CYTOCHROME P450"/>
    <property type="match status" value="1"/>
</dbReference>
<dbReference type="GO" id="GO:0005506">
    <property type="term" value="F:iron ion binding"/>
    <property type="evidence" value="ECO:0007669"/>
    <property type="project" value="InterPro"/>
</dbReference>
<dbReference type="Gene3D" id="1.10.630.10">
    <property type="entry name" value="Cytochrome P450"/>
    <property type="match status" value="1"/>
</dbReference>
<dbReference type="Pfam" id="PF00067">
    <property type="entry name" value="p450"/>
    <property type="match status" value="1"/>
</dbReference>
<evidence type="ECO:0000256" key="2">
    <source>
        <dbReference type="ARBA" id="ARBA00010617"/>
    </source>
</evidence>
<dbReference type="GO" id="GO:0016705">
    <property type="term" value="F:oxidoreductase activity, acting on paired donors, with incorporation or reduction of molecular oxygen"/>
    <property type="evidence" value="ECO:0007669"/>
    <property type="project" value="InterPro"/>
</dbReference>
<dbReference type="AlphaFoldDB" id="A0A6A6G0D8"/>
<dbReference type="PANTHER" id="PTHR24305:SF96">
    <property type="entry name" value="CYTOCHROME P450 MONOOXYGENASE STCB-RELATED"/>
    <property type="match status" value="1"/>
</dbReference>
<dbReference type="EMBL" id="ML992519">
    <property type="protein sequence ID" value="KAF2219182.1"/>
    <property type="molecule type" value="Genomic_DNA"/>
</dbReference>
<proteinExistence type="inferred from homology"/>
<name>A0A6A6G0D8_9PEZI</name>
<protein>
    <submittedName>
        <fullName evidence="8">Cytochrome P450</fullName>
    </submittedName>
</protein>
<dbReference type="OrthoDB" id="1470350at2759"/>
<evidence type="ECO:0000256" key="7">
    <source>
        <dbReference type="RuleBase" id="RU000461"/>
    </source>
</evidence>
<dbReference type="Proteomes" id="UP000799538">
    <property type="component" value="Unassembled WGS sequence"/>
</dbReference>
<keyword evidence="3 6" id="KW-0479">Metal-binding</keyword>
<dbReference type="SUPFAM" id="SSF48264">
    <property type="entry name" value="Cytochrome P450"/>
    <property type="match status" value="1"/>
</dbReference>
<dbReference type="PRINTS" id="PR00385">
    <property type="entry name" value="P450"/>
</dbReference>
<evidence type="ECO:0000256" key="5">
    <source>
        <dbReference type="ARBA" id="ARBA00023004"/>
    </source>
</evidence>